<evidence type="ECO:0000256" key="3">
    <source>
        <dbReference type="ARBA" id="ARBA00022692"/>
    </source>
</evidence>
<protein>
    <submittedName>
        <fullName evidence="8">Oxaloacetate decarboxylase gamma subunit</fullName>
    </submittedName>
</protein>
<dbReference type="EMBL" id="QAYC01000023">
    <property type="protein sequence ID" value="PTW41681.1"/>
    <property type="molecule type" value="Genomic_DNA"/>
</dbReference>
<dbReference type="AlphaFoldDB" id="A0A8E2VGA4"/>
<comment type="caution">
    <text evidence="8">The sequence shown here is derived from an EMBL/GenBank/DDBJ whole genome shotgun (WGS) entry which is preliminary data.</text>
</comment>
<evidence type="ECO:0000256" key="1">
    <source>
        <dbReference type="ARBA" id="ARBA00004236"/>
    </source>
</evidence>
<dbReference type="GO" id="GO:0005886">
    <property type="term" value="C:plasma membrane"/>
    <property type="evidence" value="ECO:0007669"/>
    <property type="project" value="UniProtKB-SubCell"/>
</dbReference>
<dbReference type="Proteomes" id="UP000244037">
    <property type="component" value="Unassembled WGS sequence"/>
</dbReference>
<feature type="transmembrane region" description="Helical" evidence="7">
    <location>
        <begin position="12"/>
        <end position="34"/>
    </location>
</feature>
<keyword evidence="9" id="KW-1185">Reference proteome</keyword>
<dbReference type="RefSeq" id="WP_108028787.1">
    <property type="nucleotide sequence ID" value="NZ_QAYC01000023.1"/>
</dbReference>
<dbReference type="GO" id="GO:0015081">
    <property type="term" value="F:sodium ion transmembrane transporter activity"/>
    <property type="evidence" value="ECO:0007669"/>
    <property type="project" value="InterPro"/>
</dbReference>
<dbReference type="OrthoDB" id="8451517at2"/>
<evidence type="ECO:0000313" key="8">
    <source>
        <dbReference type="EMBL" id="PTW41681.1"/>
    </source>
</evidence>
<evidence type="ECO:0000256" key="6">
    <source>
        <dbReference type="SAM" id="MobiDB-lite"/>
    </source>
</evidence>
<dbReference type="Pfam" id="PF04277">
    <property type="entry name" value="OAD_gamma"/>
    <property type="match status" value="1"/>
</dbReference>
<comment type="subcellular location">
    <subcellularLocation>
        <location evidence="1">Cell membrane</location>
    </subcellularLocation>
</comment>
<evidence type="ECO:0000256" key="7">
    <source>
        <dbReference type="SAM" id="Phobius"/>
    </source>
</evidence>
<organism evidence="8 9">
    <name type="scientific">Rhodovulum kholense</name>
    <dbReference type="NCBI Taxonomy" id="453584"/>
    <lineage>
        <taxon>Bacteria</taxon>
        <taxon>Pseudomonadati</taxon>
        <taxon>Pseudomonadota</taxon>
        <taxon>Alphaproteobacteria</taxon>
        <taxon>Rhodobacterales</taxon>
        <taxon>Paracoccaceae</taxon>
        <taxon>Rhodovulum</taxon>
    </lineage>
</organism>
<keyword evidence="5 7" id="KW-0472">Membrane</keyword>
<evidence type="ECO:0000256" key="2">
    <source>
        <dbReference type="ARBA" id="ARBA00022475"/>
    </source>
</evidence>
<gene>
    <name evidence="8" type="ORF">C8N38_12330</name>
</gene>
<name>A0A8E2VGA4_9RHOB</name>
<sequence length="128" mass="13487">MLENLSLIGTGFAVVLLVLAALWGACALIGRAFIRAARKAERPVVAPEPPIAPGVPPHHLAAIAAAVAETLGPGHRITRVAAPAHRVDGWPLEGRIETFAAHRIRTGWGPTRPRLGGETPDIMRGPKP</sequence>
<accession>A0A8E2VGA4</accession>
<dbReference type="GO" id="GO:0036376">
    <property type="term" value="P:sodium ion export across plasma membrane"/>
    <property type="evidence" value="ECO:0007669"/>
    <property type="project" value="InterPro"/>
</dbReference>
<keyword evidence="4 7" id="KW-1133">Transmembrane helix</keyword>
<proteinExistence type="predicted"/>
<feature type="region of interest" description="Disordered" evidence="6">
    <location>
        <begin position="107"/>
        <end position="128"/>
    </location>
</feature>
<evidence type="ECO:0000256" key="5">
    <source>
        <dbReference type="ARBA" id="ARBA00023136"/>
    </source>
</evidence>
<evidence type="ECO:0000256" key="4">
    <source>
        <dbReference type="ARBA" id="ARBA00022989"/>
    </source>
</evidence>
<keyword evidence="2" id="KW-1003">Cell membrane</keyword>
<evidence type="ECO:0000313" key="9">
    <source>
        <dbReference type="Proteomes" id="UP000244037"/>
    </source>
</evidence>
<dbReference type="InterPro" id="IPR005899">
    <property type="entry name" value="Na_pump_deCOase"/>
</dbReference>
<keyword evidence="3 7" id="KW-0812">Transmembrane</keyword>
<reference evidence="8 9" key="1">
    <citation type="submission" date="2018-04" db="EMBL/GenBank/DDBJ databases">
        <title>Genomic Encyclopedia of Archaeal and Bacterial Type Strains, Phase II (KMG-II): from individual species to whole genera.</title>
        <authorList>
            <person name="Goeker M."/>
        </authorList>
    </citation>
    <scope>NUCLEOTIDE SEQUENCE [LARGE SCALE GENOMIC DNA]</scope>
    <source>
        <strain evidence="8 9">DSM 19783</strain>
    </source>
</reference>